<dbReference type="EMBL" id="JBGBPQ010000017">
    <property type="protein sequence ID" value="KAL1507583.1"/>
    <property type="molecule type" value="Genomic_DNA"/>
</dbReference>
<keyword evidence="3" id="KW-1185">Reference proteome</keyword>
<name>A0AB34IWE1_PRYPA</name>
<organism evidence="2 3">
    <name type="scientific">Prymnesium parvum</name>
    <name type="common">Toxic golden alga</name>
    <dbReference type="NCBI Taxonomy" id="97485"/>
    <lineage>
        <taxon>Eukaryota</taxon>
        <taxon>Haptista</taxon>
        <taxon>Haptophyta</taxon>
        <taxon>Prymnesiophyceae</taxon>
        <taxon>Prymnesiales</taxon>
        <taxon>Prymnesiaceae</taxon>
        <taxon>Prymnesium</taxon>
    </lineage>
</organism>
<evidence type="ECO:0000313" key="3">
    <source>
        <dbReference type="Proteomes" id="UP001515480"/>
    </source>
</evidence>
<accession>A0AB34IWE1</accession>
<evidence type="ECO:0000256" key="1">
    <source>
        <dbReference type="SAM" id="MobiDB-lite"/>
    </source>
</evidence>
<sequence>MSTSQSPFDPVVEGWLTSLPLSADEGSDVTAITSASEDEEGADGAVGGRADGDGDPPSQRPLLIACRGAEAPPLSPRMRTIYSMLSLEPSFGVRSVADASVMPEDELVDT</sequence>
<gene>
    <name evidence="2" type="ORF">AB1Y20_007202</name>
</gene>
<protein>
    <submittedName>
        <fullName evidence="2">Uncharacterized protein</fullName>
    </submittedName>
</protein>
<dbReference type="Proteomes" id="UP001515480">
    <property type="component" value="Unassembled WGS sequence"/>
</dbReference>
<proteinExistence type="predicted"/>
<evidence type="ECO:0000313" key="2">
    <source>
        <dbReference type="EMBL" id="KAL1507583.1"/>
    </source>
</evidence>
<comment type="caution">
    <text evidence="2">The sequence shown here is derived from an EMBL/GenBank/DDBJ whole genome shotgun (WGS) entry which is preliminary data.</text>
</comment>
<dbReference type="AlphaFoldDB" id="A0AB34IWE1"/>
<reference evidence="2 3" key="1">
    <citation type="journal article" date="2024" name="Science">
        <title>Giant polyketide synthase enzymes in the biosynthesis of giant marine polyether toxins.</title>
        <authorList>
            <person name="Fallon T.R."/>
            <person name="Shende V.V."/>
            <person name="Wierzbicki I.H."/>
            <person name="Pendleton A.L."/>
            <person name="Watervoot N.F."/>
            <person name="Auber R.P."/>
            <person name="Gonzalez D.J."/>
            <person name="Wisecaver J.H."/>
            <person name="Moore B.S."/>
        </authorList>
    </citation>
    <scope>NUCLEOTIDE SEQUENCE [LARGE SCALE GENOMIC DNA]</scope>
    <source>
        <strain evidence="2 3">12B1</strain>
    </source>
</reference>
<feature type="region of interest" description="Disordered" evidence="1">
    <location>
        <begin position="25"/>
        <end position="61"/>
    </location>
</feature>